<organism evidence="1 2">
    <name type="scientific">Nitratireductor mangrovi</name>
    <dbReference type="NCBI Taxonomy" id="2599600"/>
    <lineage>
        <taxon>Bacteria</taxon>
        <taxon>Pseudomonadati</taxon>
        <taxon>Pseudomonadota</taxon>
        <taxon>Alphaproteobacteria</taxon>
        <taxon>Hyphomicrobiales</taxon>
        <taxon>Phyllobacteriaceae</taxon>
        <taxon>Nitratireductor</taxon>
    </lineage>
</organism>
<evidence type="ECO:0000313" key="2">
    <source>
        <dbReference type="Proteomes" id="UP000321389"/>
    </source>
</evidence>
<dbReference type="KEGG" id="niy:FQ775_00150"/>
<gene>
    <name evidence="1" type="ORF">FQ775_00150</name>
</gene>
<dbReference type="AlphaFoldDB" id="A0A5B8KTJ7"/>
<dbReference type="Pfam" id="PF11814">
    <property type="entry name" value="DUF3335"/>
    <property type="match status" value="1"/>
</dbReference>
<dbReference type="RefSeq" id="WP_146297416.1">
    <property type="nucleotide sequence ID" value="NZ_CP042301.2"/>
</dbReference>
<keyword evidence="2" id="KW-1185">Reference proteome</keyword>
<dbReference type="InterPro" id="IPR021770">
    <property type="entry name" value="DUF3335"/>
</dbReference>
<dbReference type="EMBL" id="CP042301">
    <property type="protein sequence ID" value="QDY98911.1"/>
    <property type="molecule type" value="Genomic_DNA"/>
</dbReference>
<proteinExistence type="predicted"/>
<name>A0A5B8KTJ7_9HYPH</name>
<evidence type="ECO:0000313" key="1">
    <source>
        <dbReference type="EMBL" id="QDY98911.1"/>
    </source>
</evidence>
<dbReference type="OrthoDB" id="9803233at2"/>
<sequence length="195" mass="21800">MSQALPFLCGPAALITLLSWKGSIIANDLGNQIDLWRTANTVFMGQGPAGCDGAGLLRAADKHNQKLKLIRTKSDFSFARTVRSEVQKTVIRQVENDNLAFADALGRLITINEMKSAKQFLPDTPALLLCSMRAYSMSNEYHWITFKPGADMAIYDPLSGQYETKIDLRFFESFLHNGLHSTLSAYEKYIVDIIF</sequence>
<reference evidence="1" key="1">
    <citation type="submission" date="2020-04" db="EMBL/GenBank/DDBJ databases">
        <title>Nitratireductor sp. nov. isolated from mangrove soil.</title>
        <authorList>
            <person name="Ye Y."/>
        </authorList>
    </citation>
    <scope>NUCLEOTIDE SEQUENCE</scope>
    <source>
        <strain evidence="1">SY7</strain>
    </source>
</reference>
<evidence type="ECO:0008006" key="3">
    <source>
        <dbReference type="Google" id="ProtNLM"/>
    </source>
</evidence>
<accession>A0A5B8KTJ7</accession>
<dbReference type="Proteomes" id="UP000321389">
    <property type="component" value="Chromosome"/>
</dbReference>
<protein>
    <recommendedName>
        <fullName evidence="3">Peptidase C39 domain-containing protein</fullName>
    </recommendedName>
</protein>